<dbReference type="EMBL" id="JACCJZ010000017">
    <property type="protein sequence ID" value="NYZ63052.1"/>
    <property type="molecule type" value="Genomic_DNA"/>
</dbReference>
<sequence length="102" mass="11948">MHLIQFFLPLRDNDGDAFPRAMFDTVRSELTERFGGVTAFVRTPAVGAWEDDTGDVQRDEVILVEVMVPTLERDWWRDYRETLRTRFRQEALLVRATAVDML</sequence>
<dbReference type="RefSeq" id="WP_180545278.1">
    <property type="nucleotide sequence ID" value="NZ_JACCJZ010000017.1"/>
</dbReference>
<reference evidence="1 2" key="1">
    <citation type="submission" date="2020-07" db="EMBL/GenBank/DDBJ databases">
        <title>isolation of Luteimonas sp. SJ-16.</title>
        <authorList>
            <person name="Huang X.-X."/>
            <person name="Xu L."/>
            <person name="Sun J.-Q."/>
        </authorList>
    </citation>
    <scope>NUCLEOTIDE SEQUENCE [LARGE SCALE GENOMIC DNA]</scope>
    <source>
        <strain evidence="1 2">SJ-16</strain>
    </source>
</reference>
<protein>
    <recommendedName>
        <fullName evidence="3">DUF1330 domain-containing protein</fullName>
    </recommendedName>
</protein>
<evidence type="ECO:0008006" key="3">
    <source>
        <dbReference type="Google" id="ProtNLM"/>
    </source>
</evidence>
<proteinExistence type="predicted"/>
<organism evidence="1 2">
    <name type="scientific">Luteimonas deserti</name>
    <dbReference type="NCBI Taxonomy" id="2752306"/>
    <lineage>
        <taxon>Bacteria</taxon>
        <taxon>Pseudomonadati</taxon>
        <taxon>Pseudomonadota</taxon>
        <taxon>Gammaproteobacteria</taxon>
        <taxon>Lysobacterales</taxon>
        <taxon>Lysobacteraceae</taxon>
        <taxon>Luteimonas</taxon>
    </lineage>
</organism>
<dbReference type="Proteomes" id="UP000589896">
    <property type="component" value="Unassembled WGS sequence"/>
</dbReference>
<evidence type="ECO:0000313" key="1">
    <source>
        <dbReference type="EMBL" id="NYZ63052.1"/>
    </source>
</evidence>
<evidence type="ECO:0000313" key="2">
    <source>
        <dbReference type="Proteomes" id="UP000589896"/>
    </source>
</evidence>
<accession>A0A7Z0TZ44</accession>
<keyword evidence="2" id="KW-1185">Reference proteome</keyword>
<name>A0A7Z0TZ44_9GAMM</name>
<dbReference type="AlphaFoldDB" id="A0A7Z0TZ44"/>
<gene>
    <name evidence="1" type="ORF">H0E82_09805</name>
</gene>
<comment type="caution">
    <text evidence="1">The sequence shown here is derived from an EMBL/GenBank/DDBJ whole genome shotgun (WGS) entry which is preliminary data.</text>
</comment>